<feature type="region of interest" description="Disordered" evidence="1">
    <location>
        <begin position="152"/>
        <end position="173"/>
    </location>
</feature>
<accession>A0AA48P7L8</accession>
<feature type="region of interest" description="Disordered" evidence="1">
    <location>
        <begin position="65"/>
        <end position="110"/>
    </location>
</feature>
<feature type="compositionally biased region" description="Polar residues" evidence="1">
    <location>
        <begin position="65"/>
        <end position="76"/>
    </location>
</feature>
<feature type="compositionally biased region" description="Basic and acidic residues" evidence="1">
    <location>
        <begin position="8"/>
        <end position="20"/>
    </location>
</feature>
<reference evidence="2" key="1">
    <citation type="journal article" date="2023" name="Front. Mar. Sci.">
        <title>Tracing the invertebrate herpesviruses in the global sequence datasets.</title>
        <authorList>
            <person name="Rosani U."/>
            <person name="Gaia M."/>
            <person name="Delmont T.O."/>
            <person name="Krupovic M."/>
        </authorList>
    </citation>
    <scope>NUCLEOTIDE SEQUENCE</scope>
    <source>
        <strain evidence="2">MalacoHV2/Med/2018 153</strain>
    </source>
</reference>
<organism evidence="2">
    <name type="scientific">Malaco herpesvirus 2</name>
    <dbReference type="NCBI Taxonomy" id="3031798"/>
    <lineage>
        <taxon>Viruses</taxon>
        <taxon>Duplodnaviria</taxon>
        <taxon>Heunggongvirae</taxon>
        <taxon>Peploviricota</taxon>
        <taxon>Herviviricetes</taxon>
        <taxon>Herpesvirales</taxon>
        <taxon>Malacoherpesviridae</taxon>
    </lineage>
</organism>
<name>A0AA48P7L8_9VIRU</name>
<dbReference type="EMBL" id="BK063061">
    <property type="protein sequence ID" value="DBA11594.1"/>
    <property type="molecule type" value="Genomic_DNA"/>
</dbReference>
<evidence type="ECO:0000256" key="1">
    <source>
        <dbReference type="SAM" id="MobiDB-lite"/>
    </source>
</evidence>
<protein>
    <submittedName>
        <fullName evidence="2">ORF54</fullName>
    </submittedName>
</protein>
<evidence type="ECO:0000313" key="2">
    <source>
        <dbReference type="EMBL" id="DBA11594.1"/>
    </source>
</evidence>
<proteinExistence type="predicted"/>
<sequence>MSNAAWRYDGKEEESYKSDSDDSDIDIIDNDECVSQVASDGWCGLSMCNIVAEKTHREVTSIQESHQQQFRFTPSYSNDSSPINDDINDITWRPESNESDSDFDETDSDGSEFDIIADDEYVSQLPDDARCGLSIWNIIPVRVKLMEIGTNTRKGKRRAPSPDFELNKKRKYN</sequence>
<feature type="compositionally biased region" description="Acidic residues" evidence="1">
    <location>
        <begin position="97"/>
        <end position="110"/>
    </location>
</feature>
<feature type="region of interest" description="Disordered" evidence="1">
    <location>
        <begin position="1"/>
        <end position="24"/>
    </location>
</feature>
<reference evidence="2" key="2">
    <citation type="submission" date="2023-01" db="EMBL/GenBank/DDBJ databases">
        <authorList>
            <person name="Rosani U."/>
            <person name="Delmont T.O."/>
            <person name="Gaia M."/>
            <person name="Krupovic M."/>
        </authorList>
    </citation>
    <scope>NUCLEOTIDE SEQUENCE</scope>
    <source>
        <strain evidence="2">MalacoHV2/Med/2018 153</strain>
    </source>
</reference>